<accession>A0AAI8H7B6</accession>
<protein>
    <submittedName>
        <fullName evidence="1">Uncharacterized protein</fullName>
    </submittedName>
</protein>
<dbReference type="EMBL" id="CP024420">
    <property type="protein sequence ID" value="ATQ53055.1"/>
    <property type="molecule type" value="Genomic_DNA"/>
</dbReference>
<evidence type="ECO:0000313" key="2">
    <source>
        <dbReference type="Proteomes" id="UP000230889"/>
    </source>
</evidence>
<sequence length="70" mass="7963">MRHLKLSICDTAFVLHATGRKTRTNASAAFQGRAKVRVQSFPLSVPKLALTRGIKFEIGQKWFPRRPLAW</sequence>
<proteinExistence type="predicted"/>
<dbReference type="AlphaFoldDB" id="A0AAI8H7B6"/>
<dbReference type="Proteomes" id="UP000230889">
    <property type="component" value="Chromosome 1"/>
</dbReference>
<organism evidence="1 2">
    <name type="scientific">Brucella suis</name>
    <dbReference type="NCBI Taxonomy" id="29461"/>
    <lineage>
        <taxon>Bacteria</taxon>
        <taxon>Pseudomonadati</taxon>
        <taxon>Pseudomonadota</taxon>
        <taxon>Alphaproteobacteria</taxon>
        <taxon>Hyphomicrobiales</taxon>
        <taxon>Brucellaceae</taxon>
        <taxon>Brucella/Ochrobactrum group</taxon>
        <taxon>Brucella</taxon>
    </lineage>
</organism>
<reference evidence="1 2" key="1">
    <citation type="submission" date="2017-10" db="EMBL/GenBank/DDBJ databases">
        <title>First isolation and characterization of Brucella suis from yak.</title>
        <authorList>
            <person name="Yang X."/>
            <person name="Wang N."/>
            <person name="Cao X."/>
            <person name="Bie P."/>
            <person name="Wang J."/>
            <person name="Lyu Y."/>
            <person name="Wu Q."/>
        </authorList>
    </citation>
    <scope>NUCLEOTIDE SEQUENCE [LARGE SCALE GENOMIC DNA]</scope>
    <source>
        <strain evidence="1 2">QH05</strain>
    </source>
</reference>
<name>A0AAI8H7B6_BRUSS</name>
<evidence type="ECO:0000313" key="1">
    <source>
        <dbReference type="EMBL" id="ATQ53055.1"/>
    </source>
</evidence>
<gene>
    <name evidence="1" type="ORF">CS875_00495</name>
</gene>